<organism evidence="2 3">
    <name type="scientific">Amycolatopsis orientalis</name>
    <name type="common">Nocardia orientalis</name>
    <dbReference type="NCBI Taxonomy" id="31958"/>
    <lineage>
        <taxon>Bacteria</taxon>
        <taxon>Bacillati</taxon>
        <taxon>Actinomycetota</taxon>
        <taxon>Actinomycetes</taxon>
        <taxon>Pseudonocardiales</taxon>
        <taxon>Pseudonocardiaceae</taxon>
        <taxon>Amycolatopsis</taxon>
    </lineage>
</organism>
<dbReference type="KEGG" id="aori:SD37_32190"/>
<keyword evidence="1" id="KW-0732">Signal</keyword>
<sequence>MRTMGKMLGSTAAVVLIAACAPPPPEVPPVLTDPAPVAETFPEVGEIAEVSWVDEKMGGPDGRLEAPGPSDFRLTALVKLGPEAVPKVLSSYKCSQGELPDTPERLKPLIPAKVSWLSCELPMTTRSRTVYVVPGSEQAVLIAQTM</sequence>
<reference evidence="2 3" key="1">
    <citation type="journal article" date="2015" name="Genome Announc.">
        <title>Draft Genome Sequence of Norvancomycin-Producing Strain Amycolatopsis orientalis CPCC200066.</title>
        <authorList>
            <person name="Lei X."/>
            <person name="Yuan F."/>
            <person name="Shi Y."/>
            <person name="Li X."/>
            <person name="Wang L."/>
            <person name="Hong B."/>
        </authorList>
    </citation>
    <scope>NUCLEOTIDE SEQUENCE [LARGE SCALE GENOMIC DNA]</scope>
    <source>
        <strain evidence="2 3">B-37</strain>
    </source>
</reference>
<dbReference type="STRING" id="31958.SD37_32190"/>
<feature type="signal peptide" evidence="1">
    <location>
        <begin position="1"/>
        <end position="21"/>
    </location>
</feature>
<dbReference type="EMBL" id="CP016174">
    <property type="protein sequence ID" value="ANN19819.1"/>
    <property type="molecule type" value="Genomic_DNA"/>
</dbReference>
<feature type="chain" id="PRO_5008256462" evidence="1">
    <location>
        <begin position="22"/>
        <end position="146"/>
    </location>
</feature>
<evidence type="ECO:0000313" key="3">
    <source>
        <dbReference type="Proteomes" id="UP000093695"/>
    </source>
</evidence>
<accession>A0A193C5T9</accession>
<evidence type="ECO:0000256" key="1">
    <source>
        <dbReference type="SAM" id="SignalP"/>
    </source>
</evidence>
<protein>
    <submittedName>
        <fullName evidence="2">Uncharacterized protein</fullName>
    </submittedName>
</protein>
<name>A0A193C5T9_AMYOR</name>
<dbReference type="PROSITE" id="PS51257">
    <property type="entry name" value="PROKAR_LIPOPROTEIN"/>
    <property type="match status" value="1"/>
</dbReference>
<evidence type="ECO:0000313" key="2">
    <source>
        <dbReference type="EMBL" id="ANN19819.1"/>
    </source>
</evidence>
<dbReference type="AlphaFoldDB" id="A0A193C5T9"/>
<dbReference type="Proteomes" id="UP000093695">
    <property type="component" value="Chromosome"/>
</dbReference>
<gene>
    <name evidence="2" type="ORF">SD37_32190</name>
</gene>
<keyword evidence="3" id="KW-1185">Reference proteome</keyword>
<proteinExistence type="predicted"/>
<dbReference type="RefSeq" id="WP_044856072.1">
    <property type="nucleotide sequence ID" value="NZ_CP016174.1"/>
</dbReference>